<dbReference type="EMBL" id="PTIY01000002">
    <property type="protein sequence ID" value="PPK73294.1"/>
    <property type="molecule type" value="Genomic_DNA"/>
</dbReference>
<dbReference type="Proteomes" id="UP000238071">
    <property type="component" value="Unassembled WGS sequence"/>
</dbReference>
<organism evidence="1 2">
    <name type="scientific">Methylobacter tundripaludum</name>
    <dbReference type="NCBI Taxonomy" id="173365"/>
    <lineage>
        <taxon>Bacteria</taxon>
        <taxon>Pseudomonadati</taxon>
        <taxon>Pseudomonadota</taxon>
        <taxon>Gammaproteobacteria</taxon>
        <taxon>Methylococcales</taxon>
        <taxon>Methylococcaceae</taxon>
        <taxon>Methylobacter</taxon>
    </lineage>
</organism>
<name>A0A2S6H738_9GAMM</name>
<accession>A0A2S6H738</accession>
<reference evidence="1 2" key="1">
    <citation type="submission" date="2018-02" db="EMBL/GenBank/DDBJ databases">
        <title>Subsurface microbial communities from deep shales in Ohio and West Virginia, USA.</title>
        <authorList>
            <person name="Wrighton K."/>
        </authorList>
    </citation>
    <scope>NUCLEOTIDE SEQUENCE [LARGE SCALE GENOMIC DNA]</scope>
    <source>
        <strain evidence="1 2">OWC-G53F</strain>
    </source>
</reference>
<dbReference type="Pfam" id="PF05534">
    <property type="entry name" value="HicB"/>
    <property type="match status" value="1"/>
</dbReference>
<proteinExistence type="predicted"/>
<dbReference type="SUPFAM" id="SSF47598">
    <property type="entry name" value="Ribbon-helix-helix"/>
    <property type="match status" value="1"/>
</dbReference>
<dbReference type="InterPro" id="IPR008651">
    <property type="entry name" value="Uncharacterised_HicB"/>
</dbReference>
<dbReference type="GO" id="GO:0006355">
    <property type="term" value="P:regulation of DNA-templated transcription"/>
    <property type="evidence" value="ECO:0007669"/>
    <property type="project" value="InterPro"/>
</dbReference>
<evidence type="ECO:0000313" key="2">
    <source>
        <dbReference type="Proteomes" id="UP000238071"/>
    </source>
</evidence>
<gene>
    <name evidence="1" type="ORF">B0F88_102274</name>
</gene>
<comment type="caution">
    <text evidence="1">The sequence shown here is derived from an EMBL/GenBank/DDBJ whole genome shotgun (WGS) entry which is preliminary data.</text>
</comment>
<evidence type="ECO:0000313" key="1">
    <source>
        <dbReference type="EMBL" id="PPK73294.1"/>
    </source>
</evidence>
<dbReference type="RefSeq" id="WP_104422548.1">
    <property type="nucleotide sequence ID" value="NZ_PTIY01000002.1"/>
</dbReference>
<dbReference type="SUPFAM" id="SSF143100">
    <property type="entry name" value="TTHA1013/TTHA0281-like"/>
    <property type="match status" value="1"/>
</dbReference>
<dbReference type="InterPro" id="IPR035069">
    <property type="entry name" value="TTHA1013/TTHA0281-like"/>
</dbReference>
<sequence>MKYFKYKGYQGSVKVSVEDSCLHGKIEFISDLVNYEAETVDQLEKEFRLAVDSYLETCKETGMEPKKTFKGSFNVRIGEELHEKAVKRAGEIGKSLNDYIKDIVKKDTESHA</sequence>
<protein>
    <submittedName>
        <fullName evidence="1">Putative HicB family RNase H-like nuclease</fullName>
    </submittedName>
</protein>
<dbReference type="InterPro" id="IPR010985">
    <property type="entry name" value="Ribbon_hlx_hlx"/>
</dbReference>
<dbReference type="OrthoDB" id="5297106at2"/>
<dbReference type="AlphaFoldDB" id="A0A2S6H738"/>
<keyword evidence="2" id="KW-1185">Reference proteome</keyword>